<name>A0A3R9MWA3_9BACT</name>
<feature type="domain" description="Transposase IS200-like" evidence="1">
    <location>
        <begin position="4"/>
        <end position="132"/>
    </location>
</feature>
<evidence type="ECO:0000313" key="3">
    <source>
        <dbReference type="Proteomes" id="UP000273500"/>
    </source>
</evidence>
<organism evidence="2 3">
    <name type="scientific">Hymenobacter rigui</name>
    <dbReference type="NCBI Taxonomy" id="334424"/>
    <lineage>
        <taxon>Bacteria</taxon>
        <taxon>Pseudomonadati</taxon>
        <taxon>Bacteroidota</taxon>
        <taxon>Cytophagia</taxon>
        <taxon>Cytophagales</taxon>
        <taxon>Hymenobacteraceae</taxon>
        <taxon>Hymenobacter</taxon>
    </lineage>
</organism>
<dbReference type="GO" id="GO:0004803">
    <property type="term" value="F:transposase activity"/>
    <property type="evidence" value="ECO:0007669"/>
    <property type="project" value="InterPro"/>
</dbReference>
<comment type="caution">
    <text evidence="2">The sequence shown here is derived from an EMBL/GenBank/DDBJ whole genome shotgun (WGS) entry which is preliminary data.</text>
</comment>
<dbReference type="Gene3D" id="3.30.70.1290">
    <property type="entry name" value="Transposase IS200-like"/>
    <property type="match status" value="1"/>
</dbReference>
<dbReference type="InterPro" id="IPR002686">
    <property type="entry name" value="Transposase_17"/>
</dbReference>
<dbReference type="PANTHER" id="PTHR34322:SF2">
    <property type="entry name" value="TRANSPOSASE IS200-LIKE DOMAIN-CONTAINING PROTEIN"/>
    <property type="match status" value="1"/>
</dbReference>
<dbReference type="InterPro" id="IPR036515">
    <property type="entry name" value="Transposase_17_sf"/>
</dbReference>
<dbReference type="SMART" id="SM01321">
    <property type="entry name" value="Y1_Tnp"/>
    <property type="match status" value="1"/>
</dbReference>
<dbReference type="PANTHER" id="PTHR34322">
    <property type="entry name" value="TRANSPOSASE, Y1_TNP DOMAIN-CONTAINING"/>
    <property type="match status" value="1"/>
</dbReference>
<dbReference type="EMBL" id="RWIT01000002">
    <property type="protein sequence ID" value="RSK50014.1"/>
    <property type="molecule type" value="Genomic_DNA"/>
</dbReference>
<gene>
    <name evidence="2" type="ORF">EI291_05020</name>
</gene>
<dbReference type="RefSeq" id="WP_125418654.1">
    <property type="nucleotide sequence ID" value="NZ_RWIT01000002.1"/>
</dbReference>
<proteinExistence type="predicted"/>
<reference evidence="2 3" key="1">
    <citation type="submission" date="2018-12" db="EMBL/GenBank/DDBJ databases">
        <authorList>
            <person name="Feng G."/>
            <person name="Zhu H."/>
        </authorList>
    </citation>
    <scope>NUCLEOTIDE SEQUENCE [LARGE SCALE GENOMIC DNA]</scope>
    <source>
        <strain evidence="2 3">KCTC 12533</strain>
    </source>
</reference>
<sequence length="197" mass="22735">MYFEAEQLYHVYNRGNNRQQVFFTPEHYLHFLRKVRQHIRPQCQLLAYCLMPNHFHLLLYTTLNGCRLLDTPSSNRQLLTRGIAVALSSYTQGLNKQLDRTGALFQAKTKAIRLTDASGTYPGTCFHYIHQNPVRARLAASLEQWPYSSYRDYAGLRSGTLCNQEMAHQLLAVPPTPELFRQESVRAIPVEHVAGWL</sequence>
<dbReference type="Proteomes" id="UP000273500">
    <property type="component" value="Unassembled WGS sequence"/>
</dbReference>
<evidence type="ECO:0000313" key="2">
    <source>
        <dbReference type="EMBL" id="RSK50014.1"/>
    </source>
</evidence>
<accession>A0A3R9MWA3</accession>
<dbReference type="AlphaFoldDB" id="A0A3R9MWA3"/>
<dbReference type="GO" id="GO:0006313">
    <property type="term" value="P:DNA transposition"/>
    <property type="evidence" value="ECO:0007669"/>
    <property type="project" value="InterPro"/>
</dbReference>
<dbReference type="GO" id="GO:0003677">
    <property type="term" value="F:DNA binding"/>
    <property type="evidence" value="ECO:0007669"/>
    <property type="project" value="InterPro"/>
</dbReference>
<dbReference type="OrthoDB" id="9788881at2"/>
<dbReference type="SUPFAM" id="SSF143422">
    <property type="entry name" value="Transposase IS200-like"/>
    <property type="match status" value="1"/>
</dbReference>
<keyword evidence="3" id="KW-1185">Reference proteome</keyword>
<protein>
    <submittedName>
        <fullName evidence="2">Transposase</fullName>
    </submittedName>
</protein>
<evidence type="ECO:0000259" key="1">
    <source>
        <dbReference type="SMART" id="SM01321"/>
    </source>
</evidence>